<accession>A0A8H2VGH9</accession>
<keyword evidence="3" id="KW-1185">Reference proteome</keyword>
<organism evidence="2 3">
    <name type="scientific">Maudiozyma barnettii</name>
    <dbReference type="NCBI Taxonomy" id="61262"/>
    <lineage>
        <taxon>Eukaryota</taxon>
        <taxon>Fungi</taxon>
        <taxon>Dikarya</taxon>
        <taxon>Ascomycota</taxon>
        <taxon>Saccharomycotina</taxon>
        <taxon>Saccharomycetes</taxon>
        <taxon>Saccharomycetales</taxon>
        <taxon>Saccharomycetaceae</taxon>
        <taxon>Maudiozyma</taxon>
    </lineage>
</organism>
<protein>
    <submittedName>
        <fullName evidence="2">Uncharacterized protein</fullName>
    </submittedName>
</protein>
<evidence type="ECO:0000256" key="1">
    <source>
        <dbReference type="SAM" id="MobiDB-lite"/>
    </source>
</evidence>
<dbReference type="GeneID" id="64858265"/>
<dbReference type="AlphaFoldDB" id="A0A8H2VGH9"/>
<sequence>MAFPQHREGRVERVERVESRESSIAPTSTQQRIDSTRPTHPYPARHCARTPQHQHQHHPTTHQVATLLESLLFPLLTRTAAHPVAAYQTPHIPPPRGARQPQHNTIIQYAICNKLNRARASRAVGARQANRGGIDGTGREEQEQEQEQLVYRYIYSGGSAVHRVLHYR</sequence>
<gene>
    <name evidence="2" type="ORF">KABA2_06S00616</name>
</gene>
<reference evidence="2 3" key="1">
    <citation type="submission" date="2020-05" db="EMBL/GenBank/DDBJ databases">
        <authorList>
            <person name="Casaregola S."/>
            <person name="Devillers H."/>
            <person name="Grondin C."/>
        </authorList>
    </citation>
    <scope>NUCLEOTIDE SEQUENCE [LARGE SCALE GENOMIC DNA]</scope>
    <source>
        <strain evidence="2 3">CLIB 1767</strain>
    </source>
</reference>
<name>A0A8H2VGH9_9SACH</name>
<evidence type="ECO:0000313" key="2">
    <source>
        <dbReference type="EMBL" id="CAB4255229.1"/>
    </source>
</evidence>
<comment type="caution">
    <text evidence="2">The sequence shown here is derived from an EMBL/GenBank/DDBJ whole genome shotgun (WGS) entry which is preliminary data.</text>
</comment>
<feature type="compositionally biased region" description="Polar residues" evidence="1">
    <location>
        <begin position="24"/>
        <end position="38"/>
    </location>
</feature>
<proteinExistence type="predicted"/>
<feature type="compositionally biased region" description="Basic residues" evidence="1">
    <location>
        <begin position="46"/>
        <end position="59"/>
    </location>
</feature>
<evidence type="ECO:0000313" key="3">
    <source>
        <dbReference type="Proteomes" id="UP000644660"/>
    </source>
</evidence>
<feature type="compositionally biased region" description="Basic and acidic residues" evidence="1">
    <location>
        <begin position="1"/>
        <end position="21"/>
    </location>
</feature>
<feature type="region of interest" description="Disordered" evidence="1">
    <location>
        <begin position="1"/>
        <end position="59"/>
    </location>
</feature>
<dbReference type="EMBL" id="CAEFZW010000006">
    <property type="protein sequence ID" value="CAB4255229.1"/>
    <property type="molecule type" value="Genomic_DNA"/>
</dbReference>
<feature type="region of interest" description="Disordered" evidence="1">
    <location>
        <begin position="123"/>
        <end position="143"/>
    </location>
</feature>
<dbReference type="Proteomes" id="UP000644660">
    <property type="component" value="Unassembled WGS sequence"/>
</dbReference>
<dbReference type="RefSeq" id="XP_041407073.1">
    <property type="nucleotide sequence ID" value="XM_041551139.1"/>
</dbReference>